<name>A0A9D3W7T7_9ROSI</name>
<keyword evidence="2" id="KW-1185">Reference proteome</keyword>
<protein>
    <submittedName>
        <fullName evidence="1">Uncharacterized protein</fullName>
    </submittedName>
</protein>
<dbReference type="EMBL" id="JAIQCV010000003">
    <property type="protein sequence ID" value="KAH1114248.1"/>
    <property type="molecule type" value="Genomic_DNA"/>
</dbReference>
<organism evidence="1 2">
    <name type="scientific">Gossypium stocksii</name>
    <dbReference type="NCBI Taxonomy" id="47602"/>
    <lineage>
        <taxon>Eukaryota</taxon>
        <taxon>Viridiplantae</taxon>
        <taxon>Streptophyta</taxon>
        <taxon>Embryophyta</taxon>
        <taxon>Tracheophyta</taxon>
        <taxon>Spermatophyta</taxon>
        <taxon>Magnoliopsida</taxon>
        <taxon>eudicotyledons</taxon>
        <taxon>Gunneridae</taxon>
        <taxon>Pentapetalae</taxon>
        <taxon>rosids</taxon>
        <taxon>malvids</taxon>
        <taxon>Malvales</taxon>
        <taxon>Malvaceae</taxon>
        <taxon>Malvoideae</taxon>
        <taxon>Gossypium</taxon>
    </lineage>
</organism>
<evidence type="ECO:0000313" key="2">
    <source>
        <dbReference type="Proteomes" id="UP000828251"/>
    </source>
</evidence>
<dbReference type="OrthoDB" id="10571089at2759"/>
<gene>
    <name evidence="1" type="ORF">J1N35_007626</name>
</gene>
<sequence>MHELRTRIRRKVGWLSRGRITRLQCKYLAFVDPYKYEIFDVISETCLEMVISSHISSGNIIIELYVEFIDPNGFGPSSTIVAANMGTESEVQSPTTHLCCGFSGLLQSGYYDVLGISMGSHSSVSNINLWT</sequence>
<comment type="caution">
    <text evidence="1">The sequence shown here is derived from an EMBL/GenBank/DDBJ whole genome shotgun (WGS) entry which is preliminary data.</text>
</comment>
<evidence type="ECO:0000313" key="1">
    <source>
        <dbReference type="EMBL" id="KAH1114248.1"/>
    </source>
</evidence>
<accession>A0A9D3W7T7</accession>
<reference evidence="1 2" key="1">
    <citation type="journal article" date="2021" name="Plant Biotechnol. J.">
        <title>Multi-omics assisted identification of the key and species-specific regulatory components of drought-tolerant mechanisms in Gossypium stocksii.</title>
        <authorList>
            <person name="Yu D."/>
            <person name="Ke L."/>
            <person name="Zhang D."/>
            <person name="Wu Y."/>
            <person name="Sun Y."/>
            <person name="Mei J."/>
            <person name="Sun J."/>
            <person name="Sun Y."/>
        </authorList>
    </citation>
    <scope>NUCLEOTIDE SEQUENCE [LARGE SCALE GENOMIC DNA]</scope>
    <source>
        <strain evidence="2">cv. E1</strain>
        <tissue evidence="1">Leaf</tissue>
    </source>
</reference>
<proteinExistence type="predicted"/>
<dbReference type="Proteomes" id="UP000828251">
    <property type="component" value="Unassembled WGS sequence"/>
</dbReference>
<dbReference type="AlphaFoldDB" id="A0A9D3W7T7"/>